<dbReference type="Proteomes" id="UP000278983">
    <property type="component" value="Unassembled WGS sequence"/>
</dbReference>
<keyword evidence="3" id="KW-1185">Reference proteome</keyword>
<dbReference type="Pfam" id="PF03382">
    <property type="entry name" value="DUF285"/>
    <property type="match status" value="4"/>
</dbReference>
<organism evidence="2 3">
    <name type="scientific">Prevotella koreensis</name>
    <dbReference type="NCBI Taxonomy" id="2490854"/>
    <lineage>
        <taxon>Bacteria</taxon>
        <taxon>Pseudomonadati</taxon>
        <taxon>Bacteroidota</taxon>
        <taxon>Bacteroidia</taxon>
        <taxon>Bacteroidales</taxon>
        <taxon>Prevotellaceae</taxon>
        <taxon>Prevotella</taxon>
    </lineage>
</organism>
<proteinExistence type="predicted"/>
<dbReference type="NCBIfam" id="TIGR02167">
    <property type="entry name" value="Liste_lipo_26"/>
    <property type="match status" value="19"/>
</dbReference>
<protein>
    <submittedName>
        <fullName evidence="2">BspA family leucine-rich repeat surface protein</fullName>
    </submittedName>
</protein>
<dbReference type="OrthoDB" id="1081070at2"/>
<dbReference type="GO" id="GO:0031146">
    <property type="term" value="P:SCF-dependent proteasomal ubiquitin-dependent protein catabolic process"/>
    <property type="evidence" value="ECO:0007669"/>
    <property type="project" value="TreeGrafter"/>
</dbReference>
<evidence type="ECO:0000313" key="2">
    <source>
        <dbReference type="EMBL" id="RUL58436.1"/>
    </source>
</evidence>
<dbReference type="InterPro" id="IPR011889">
    <property type="entry name" value="Liste_lipo_26"/>
</dbReference>
<dbReference type="GO" id="GO:0019005">
    <property type="term" value="C:SCF ubiquitin ligase complex"/>
    <property type="evidence" value="ECO:0007669"/>
    <property type="project" value="TreeGrafter"/>
</dbReference>
<feature type="chain" id="PRO_5018541622" evidence="1">
    <location>
        <begin position="26"/>
        <end position="1036"/>
    </location>
</feature>
<dbReference type="AlphaFoldDB" id="A0A3S0WJ62"/>
<feature type="signal peptide" evidence="1">
    <location>
        <begin position="1"/>
        <end position="25"/>
    </location>
</feature>
<dbReference type="InterPro" id="IPR032675">
    <property type="entry name" value="LRR_dom_sf"/>
</dbReference>
<comment type="caution">
    <text evidence="2">The sequence shown here is derived from an EMBL/GenBank/DDBJ whole genome shotgun (WGS) entry which is preliminary data.</text>
</comment>
<dbReference type="InterPro" id="IPR005046">
    <property type="entry name" value="DUF285"/>
</dbReference>
<dbReference type="SUPFAM" id="SSF52058">
    <property type="entry name" value="L domain-like"/>
    <property type="match status" value="3"/>
</dbReference>
<dbReference type="PANTHER" id="PTHR13318:SF105">
    <property type="entry name" value="F-BOX_LRR-REPEAT PROTEIN 3"/>
    <property type="match status" value="1"/>
</dbReference>
<gene>
    <name evidence="2" type="ORF">EHV08_00730</name>
</gene>
<evidence type="ECO:0000313" key="3">
    <source>
        <dbReference type="Proteomes" id="UP000278983"/>
    </source>
</evidence>
<reference evidence="2 3" key="1">
    <citation type="submission" date="2018-12" db="EMBL/GenBank/DDBJ databases">
        <title>Genome sequencing of Prevotella sp. KCOM 3155 (= JS262).</title>
        <authorList>
            <person name="Kook J.-K."/>
            <person name="Park S.-N."/>
            <person name="Lim Y.K."/>
        </authorList>
    </citation>
    <scope>NUCLEOTIDE SEQUENCE [LARGE SCALE GENOMIC DNA]</scope>
    <source>
        <strain evidence="2 3">KCOM 3155</strain>
    </source>
</reference>
<name>A0A3S0WJ62_9BACT</name>
<accession>A0A3S0WJ62</accession>
<keyword evidence="1" id="KW-0732">Signal</keyword>
<sequence>MKKTNITTFLIIITAIMCGALHSQAQTKEAYAVKNDSTLTFYYDTHRTSRNGIKYDMPAASDDAPVWTGSGMCYNTDIKRAVFDVSFKEFRLTSTYDWFAYCSTLKEIIGMEYLNTEDVSDMSKMFSGCFSLTSIDLSNFNTKKVTDMSEMFYCCEALTSLDVSSFNTENVTSMYGMFNSCNALKALNLSNFNTGKVTNMNAMFYCCYSLKELNLSNFNTENVTSMDGMFYRCNTLTTLNLSNFNTEKVTNTKSMFYDCKSLTSLNLSNFNINKAREMGYMFDRCKELTTIFCDYTWICETSAEMFGSCTKLIGTVPFDDNYTDVSMANPDKGYFTKVYKQAYAVEEGTILTFYYDTKQSSRTGTTYSIPTSSDEKPAWAGTTNKKNTVITKAVFDESFKTLCLTGTYSWFAYCTALKEIVGMEYLNTENVSDMSEMFSDCSSLTSINLSEFNTGKTTNMNSMFKNCKNINTIYCNDTWICNKSEMMFSGCTKLVGAVPYNASNIDVTMANPNNGYFTKTRQAYAVEDGSTLTFYYDTRRASRSGTIYEMPEKPNIKPGWTGTSENCNSRINKAVFDESFKDFRLSSTFYWFAWCLTLTEIVGMENLNTEDVTNMRNMFSNCSKLNSLDLSNFNTKKVTDMSEMFNHCSRLNSLDLSNFNTENVTDMNKMFLYCRSLTSINLSSFNTANVSDMSYMFCGCSALKSLDLSTFRTEKVNNICGMFIDCQSLTSLDLSKFNTEKVTNMRYLFNNCKFLTSLDISNFNTEKVIDMSAIFCNCMSLTSLNISNFNTENVIDMSSMFSNCRSLKSLDISKLNTHKVIYMDAMFSDCSSLTSLDLSNFKTDNVIDMGGMFLNCKSITSLDLSKFNTQKVTEMRNMFSKCLSLISLNLSNLNTEKVTNTFGMFSECKSLTSLDLSSFNTHEVTDMEGMFYECNALTTIYCNDTWKCELSSNMFNGCTKLVGAIPYDENKTDATMANPDTGYFTSNAPSGVETGTEENVTITEIYTAHGQRIPEPQRGLNILRMSNGMIRKVIKK</sequence>
<dbReference type="EMBL" id="RYYU01000001">
    <property type="protein sequence ID" value="RUL58436.1"/>
    <property type="molecule type" value="Genomic_DNA"/>
</dbReference>
<evidence type="ECO:0000256" key="1">
    <source>
        <dbReference type="SAM" id="SignalP"/>
    </source>
</evidence>
<dbReference type="RefSeq" id="WP_126677539.1">
    <property type="nucleotide sequence ID" value="NZ_RYYU01000001.1"/>
</dbReference>
<dbReference type="Gene3D" id="3.80.10.10">
    <property type="entry name" value="Ribonuclease Inhibitor"/>
    <property type="match status" value="5"/>
</dbReference>
<dbReference type="PANTHER" id="PTHR13318">
    <property type="entry name" value="PARTNER OF PAIRED, ISOFORM B-RELATED"/>
    <property type="match status" value="1"/>
</dbReference>